<evidence type="ECO:0000256" key="1">
    <source>
        <dbReference type="ARBA" id="ARBA00001946"/>
    </source>
</evidence>
<comment type="similarity">
    <text evidence="2 7">Belongs to the FPP/GGPP synthase family.</text>
</comment>
<dbReference type="GO" id="GO:0008654">
    <property type="term" value="P:phospholipid biosynthetic process"/>
    <property type="evidence" value="ECO:0007669"/>
    <property type="project" value="UniProtKB-ARBA"/>
</dbReference>
<dbReference type="InterPro" id="IPR053378">
    <property type="entry name" value="Prenyl_diphosphate_synthase"/>
</dbReference>
<dbReference type="FunFam" id="1.10.600.10:FF:000001">
    <property type="entry name" value="Geranylgeranyl diphosphate synthase"/>
    <property type="match status" value="1"/>
</dbReference>
<dbReference type="InterPro" id="IPR033749">
    <property type="entry name" value="Polyprenyl_synt_CS"/>
</dbReference>
<dbReference type="AlphaFoldDB" id="A0A839UMT4"/>
<comment type="caution">
    <text evidence="8">The sequence shown here is derived from an EMBL/GenBank/DDBJ whole genome shotgun (WGS) entry which is preliminary data.</text>
</comment>
<dbReference type="NCBIfam" id="NF045485">
    <property type="entry name" value="FPPsyn"/>
    <property type="match status" value="1"/>
</dbReference>
<sequence length="296" mass="31564">MHPQLTQLSQTVRTAVDARLHQATTDFAGDGAQLRDAMAYSLTNGGKRVRPLLVYASAMAIGNPRGVQGLDWLAAAVEAVHAYSLVHDDLPAMDDDDLRRGKPTAHIAFDEATAILAGDALQTLAFELVVHSPFCADRQVALVRTLARASGARGMVLGQAIDLAAVDQQLTLEQLETMHNYKTGALIGAAVHMGALAAGANDTQLNLLATYARAIGLAFQVQDDILDVISDTETLGKQQGADRQHNKPTYVSLLGLEAAQAKAKELHLCAVRALEAFGPAADALRQLADYIIERRA</sequence>
<comment type="cofactor">
    <cofactor evidence="1">
        <name>Mg(2+)</name>
        <dbReference type="ChEBI" id="CHEBI:18420"/>
    </cofactor>
</comment>
<evidence type="ECO:0000256" key="7">
    <source>
        <dbReference type="RuleBase" id="RU004466"/>
    </source>
</evidence>
<evidence type="ECO:0000256" key="3">
    <source>
        <dbReference type="ARBA" id="ARBA00022679"/>
    </source>
</evidence>
<dbReference type="Pfam" id="PF00348">
    <property type="entry name" value="polyprenyl_synt"/>
    <property type="match status" value="1"/>
</dbReference>
<dbReference type="InterPro" id="IPR008949">
    <property type="entry name" value="Isoprenoid_synthase_dom_sf"/>
</dbReference>
<keyword evidence="5" id="KW-0460">Magnesium</keyword>
<dbReference type="GO" id="GO:0004659">
    <property type="term" value="F:prenyltransferase activity"/>
    <property type="evidence" value="ECO:0007669"/>
    <property type="project" value="InterPro"/>
</dbReference>
<keyword evidence="9" id="KW-1185">Reference proteome</keyword>
<dbReference type="CDD" id="cd00685">
    <property type="entry name" value="Trans_IPPS_HT"/>
    <property type="match status" value="1"/>
</dbReference>
<evidence type="ECO:0000313" key="8">
    <source>
        <dbReference type="EMBL" id="MBB3167056.1"/>
    </source>
</evidence>
<organism evidence="8 9">
    <name type="scientific">Simiduia aestuariiviva</name>
    <dbReference type="NCBI Taxonomy" id="1510459"/>
    <lineage>
        <taxon>Bacteria</taxon>
        <taxon>Pseudomonadati</taxon>
        <taxon>Pseudomonadota</taxon>
        <taxon>Gammaproteobacteria</taxon>
        <taxon>Cellvibrionales</taxon>
        <taxon>Cellvibrionaceae</taxon>
        <taxon>Simiduia</taxon>
    </lineage>
</organism>
<evidence type="ECO:0000313" key="9">
    <source>
        <dbReference type="Proteomes" id="UP000559987"/>
    </source>
</evidence>
<dbReference type="EMBL" id="JACHXZ010000001">
    <property type="protein sequence ID" value="MBB3167056.1"/>
    <property type="molecule type" value="Genomic_DNA"/>
</dbReference>
<evidence type="ECO:0000256" key="6">
    <source>
        <dbReference type="ARBA" id="ARBA00023229"/>
    </source>
</evidence>
<dbReference type="GO" id="GO:0016114">
    <property type="term" value="P:terpenoid biosynthetic process"/>
    <property type="evidence" value="ECO:0007669"/>
    <property type="project" value="UniProtKB-ARBA"/>
</dbReference>
<dbReference type="SFLD" id="SFLDS00005">
    <property type="entry name" value="Isoprenoid_Synthase_Type_I"/>
    <property type="match status" value="1"/>
</dbReference>
<dbReference type="GO" id="GO:0046872">
    <property type="term" value="F:metal ion binding"/>
    <property type="evidence" value="ECO:0007669"/>
    <property type="project" value="UniProtKB-KW"/>
</dbReference>
<dbReference type="PANTHER" id="PTHR43281">
    <property type="entry name" value="FARNESYL DIPHOSPHATE SYNTHASE"/>
    <property type="match status" value="1"/>
</dbReference>
<keyword evidence="3 7" id="KW-0808">Transferase</keyword>
<dbReference type="GO" id="GO:0005737">
    <property type="term" value="C:cytoplasm"/>
    <property type="evidence" value="ECO:0007669"/>
    <property type="project" value="UniProtKB-ARBA"/>
</dbReference>
<reference evidence="8 9" key="1">
    <citation type="submission" date="2020-08" db="EMBL/GenBank/DDBJ databases">
        <title>Genomic Encyclopedia of Type Strains, Phase III (KMG-III): the genomes of soil and plant-associated and newly described type strains.</title>
        <authorList>
            <person name="Whitman W."/>
        </authorList>
    </citation>
    <scope>NUCLEOTIDE SEQUENCE [LARGE SCALE GENOMIC DNA]</scope>
    <source>
        <strain evidence="8 9">CECT 8571</strain>
    </source>
</reference>
<evidence type="ECO:0000256" key="4">
    <source>
        <dbReference type="ARBA" id="ARBA00022723"/>
    </source>
</evidence>
<dbReference type="SUPFAM" id="SSF48576">
    <property type="entry name" value="Terpenoid synthases"/>
    <property type="match status" value="1"/>
</dbReference>
<keyword evidence="6" id="KW-0414">Isoprene biosynthesis</keyword>
<name>A0A839UMT4_9GAMM</name>
<dbReference type="Gene3D" id="1.10.600.10">
    <property type="entry name" value="Farnesyl Diphosphate Synthase"/>
    <property type="match status" value="1"/>
</dbReference>
<gene>
    <name evidence="8" type="ORF">FHS30_000232</name>
</gene>
<dbReference type="InterPro" id="IPR000092">
    <property type="entry name" value="Polyprenyl_synt"/>
</dbReference>
<proteinExistence type="inferred from homology"/>
<protein>
    <submittedName>
        <fullName evidence="8">Geranylgeranyl pyrophosphate synthase</fullName>
    </submittedName>
</protein>
<dbReference type="Proteomes" id="UP000559987">
    <property type="component" value="Unassembled WGS sequence"/>
</dbReference>
<accession>A0A839UMT4</accession>
<dbReference type="RefSeq" id="WP_183907455.1">
    <property type="nucleotide sequence ID" value="NZ_JACHXZ010000001.1"/>
</dbReference>
<keyword evidence="4" id="KW-0479">Metal-binding</keyword>
<evidence type="ECO:0000256" key="5">
    <source>
        <dbReference type="ARBA" id="ARBA00022842"/>
    </source>
</evidence>
<dbReference type="SFLD" id="SFLDG01017">
    <property type="entry name" value="Polyprenyl_Transferase_Like"/>
    <property type="match status" value="1"/>
</dbReference>
<dbReference type="PROSITE" id="PS00444">
    <property type="entry name" value="POLYPRENYL_SYNTHASE_2"/>
    <property type="match status" value="1"/>
</dbReference>
<dbReference type="PANTHER" id="PTHR43281:SF1">
    <property type="entry name" value="FARNESYL DIPHOSPHATE SYNTHASE"/>
    <property type="match status" value="1"/>
</dbReference>
<dbReference type="PROSITE" id="PS00723">
    <property type="entry name" value="POLYPRENYL_SYNTHASE_1"/>
    <property type="match status" value="1"/>
</dbReference>
<evidence type="ECO:0000256" key="2">
    <source>
        <dbReference type="ARBA" id="ARBA00006706"/>
    </source>
</evidence>